<dbReference type="AlphaFoldDB" id="A0A7S4FQN4"/>
<reference evidence="1" key="1">
    <citation type="submission" date="2021-01" db="EMBL/GenBank/DDBJ databases">
        <authorList>
            <person name="Corre E."/>
            <person name="Pelletier E."/>
            <person name="Niang G."/>
            <person name="Scheremetjew M."/>
            <person name="Finn R."/>
            <person name="Kale V."/>
            <person name="Holt S."/>
            <person name="Cochrane G."/>
            <person name="Meng A."/>
            <person name="Brown T."/>
            <person name="Cohen L."/>
        </authorList>
    </citation>
    <scope>NUCLEOTIDE SEQUENCE</scope>
    <source>
        <strain evidence="1">CCMP1594</strain>
    </source>
</reference>
<protein>
    <submittedName>
        <fullName evidence="1">Uncharacterized protein</fullName>
    </submittedName>
</protein>
<gene>
    <name evidence="1" type="ORF">EGYM00163_LOCUS20562</name>
</gene>
<name>A0A7S4FQN4_9EUGL</name>
<accession>A0A7S4FQN4</accession>
<sequence>MCPLPYPTCPYLSERQPRFGVPARAALLHNKQQGKCAAAQSWQHLLDRAMAPQLYAVKPLIRQSNHVVWFHSFIYSFCGGLYPRLGKSACVHKNEEMRV</sequence>
<dbReference type="EMBL" id="HBJA01058136">
    <property type="protein sequence ID" value="CAE0809430.1"/>
    <property type="molecule type" value="Transcribed_RNA"/>
</dbReference>
<proteinExistence type="predicted"/>
<organism evidence="1">
    <name type="scientific">Eutreptiella gymnastica</name>
    <dbReference type="NCBI Taxonomy" id="73025"/>
    <lineage>
        <taxon>Eukaryota</taxon>
        <taxon>Discoba</taxon>
        <taxon>Euglenozoa</taxon>
        <taxon>Euglenida</taxon>
        <taxon>Spirocuta</taxon>
        <taxon>Euglenophyceae</taxon>
        <taxon>Eutreptiales</taxon>
        <taxon>Eutreptiaceae</taxon>
        <taxon>Eutreptiella</taxon>
    </lineage>
</organism>
<evidence type="ECO:0000313" key="1">
    <source>
        <dbReference type="EMBL" id="CAE0809430.1"/>
    </source>
</evidence>